<protein>
    <recommendedName>
        <fullName evidence="4">DUF4920 domain-containing protein</fullName>
    </recommendedName>
</protein>
<dbReference type="InterPro" id="IPR032577">
    <property type="entry name" value="DUF4920"/>
</dbReference>
<keyword evidence="3" id="KW-1185">Reference proteome</keyword>
<dbReference type="Pfam" id="PF16267">
    <property type="entry name" value="DUF4920"/>
    <property type="match status" value="1"/>
</dbReference>
<dbReference type="AlphaFoldDB" id="R7ZNX1"/>
<comment type="caution">
    <text evidence="2">The sequence shown here is derived from an EMBL/GenBank/DDBJ whole genome shotgun (WGS) entry which is preliminary data.</text>
</comment>
<organism evidence="2 3">
    <name type="scientific">Lunatimonas lonarensis</name>
    <dbReference type="NCBI Taxonomy" id="1232681"/>
    <lineage>
        <taxon>Bacteria</taxon>
        <taxon>Pseudomonadati</taxon>
        <taxon>Bacteroidota</taxon>
        <taxon>Cytophagia</taxon>
        <taxon>Cytophagales</taxon>
        <taxon>Cyclobacteriaceae</taxon>
    </lineage>
</organism>
<evidence type="ECO:0000313" key="2">
    <source>
        <dbReference type="EMBL" id="EON75816.1"/>
    </source>
</evidence>
<keyword evidence="1" id="KW-0732">Signal</keyword>
<dbReference type="EMBL" id="AQHR01000096">
    <property type="protein sequence ID" value="EON75816.1"/>
    <property type="molecule type" value="Genomic_DNA"/>
</dbReference>
<reference evidence="2 3" key="1">
    <citation type="submission" date="2013-02" db="EMBL/GenBank/DDBJ databases">
        <title>A novel strain isolated from Lonar lake, Maharashtra, India.</title>
        <authorList>
            <person name="Singh A."/>
        </authorList>
    </citation>
    <scope>NUCLEOTIDE SEQUENCE [LARGE SCALE GENOMIC DNA]</scope>
    <source>
        <strain evidence="2 3">AK24</strain>
    </source>
</reference>
<dbReference type="Proteomes" id="UP000013909">
    <property type="component" value="Unassembled WGS sequence"/>
</dbReference>
<evidence type="ECO:0008006" key="4">
    <source>
        <dbReference type="Google" id="ProtNLM"/>
    </source>
</evidence>
<evidence type="ECO:0000313" key="3">
    <source>
        <dbReference type="Proteomes" id="UP000013909"/>
    </source>
</evidence>
<name>R7ZNX1_9BACT</name>
<feature type="signal peptide" evidence="1">
    <location>
        <begin position="1"/>
        <end position="20"/>
    </location>
</feature>
<dbReference type="RefSeq" id="WP_010855838.1">
    <property type="nucleotide sequence ID" value="NZ_AQHR01000096.1"/>
</dbReference>
<accession>R7ZNX1</accession>
<gene>
    <name evidence="2" type="ORF">ADIS_3707</name>
</gene>
<feature type="chain" id="PRO_5004451686" description="DUF4920 domain-containing protein" evidence="1">
    <location>
        <begin position="21"/>
        <end position="168"/>
    </location>
</feature>
<dbReference type="PATRIC" id="fig|1288963.3.peg.3701"/>
<dbReference type="STRING" id="1232681.ADIS_3707"/>
<sequence>MMQKGIKYLFILMASANFWACSSGPATHEVVGTGSDVTGAFGEAMGDGEAVTIEQMYASVGTDGIFEGIVTGEIKEVCANKGCWMTLDLPDGREMRVTFKDYAFFVPKESKGYRVRIEGVAQQSVTDVATLKHYAEDAGKSREEIDLIIEPESSVSFVASGVVIEEGI</sequence>
<proteinExistence type="predicted"/>
<evidence type="ECO:0000256" key="1">
    <source>
        <dbReference type="SAM" id="SignalP"/>
    </source>
</evidence>